<accession>C4JP72</accession>
<dbReference type="InParanoid" id="C4JP72"/>
<keyword evidence="2" id="KW-0812">Transmembrane</keyword>
<dbReference type="VEuPathDB" id="FungiDB:UREG_03131"/>
<proteinExistence type="predicted"/>
<dbReference type="STRING" id="336963.C4JP72"/>
<feature type="compositionally biased region" description="Gly residues" evidence="1">
    <location>
        <begin position="133"/>
        <end position="142"/>
    </location>
</feature>
<keyword evidence="2" id="KW-0472">Membrane</keyword>
<feature type="compositionally biased region" description="Low complexity" evidence="1">
    <location>
        <begin position="111"/>
        <end position="132"/>
    </location>
</feature>
<feature type="compositionally biased region" description="Basic residues" evidence="1">
    <location>
        <begin position="99"/>
        <end position="110"/>
    </location>
</feature>
<feature type="region of interest" description="Disordered" evidence="1">
    <location>
        <begin position="55"/>
        <end position="142"/>
    </location>
</feature>
<dbReference type="Proteomes" id="UP000002058">
    <property type="component" value="Unassembled WGS sequence"/>
</dbReference>
<dbReference type="EMBL" id="CH476616">
    <property type="protein sequence ID" value="EEP78286.1"/>
    <property type="molecule type" value="Genomic_DNA"/>
</dbReference>
<dbReference type="HOGENOM" id="CLU_1050512_0_0_1"/>
<feature type="compositionally biased region" description="Low complexity" evidence="1">
    <location>
        <begin position="55"/>
        <end position="65"/>
    </location>
</feature>
<dbReference type="OrthoDB" id="4188844at2759"/>
<dbReference type="AlphaFoldDB" id="C4JP72"/>
<dbReference type="GeneID" id="8437763"/>
<organism evidence="3 4">
    <name type="scientific">Uncinocarpus reesii (strain UAMH 1704)</name>
    <dbReference type="NCBI Taxonomy" id="336963"/>
    <lineage>
        <taxon>Eukaryota</taxon>
        <taxon>Fungi</taxon>
        <taxon>Dikarya</taxon>
        <taxon>Ascomycota</taxon>
        <taxon>Pezizomycotina</taxon>
        <taxon>Eurotiomycetes</taxon>
        <taxon>Eurotiomycetidae</taxon>
        <taxon>Onygenales</taxon>
        <taxon>Onygenaceae</taxon>
        <taxon>Uncinocarpus</taxon>
    </lineage>
</organism>
<name>C4JP72_UNCRE</name>
<feature type="transmembrane region" description="Helical" evidence="2">
    <location>
        <begin position="226"/>
        <end position="246"/>
    </location>
</feature>
<reference evidence="4" key="1">
    <citation type="journal article" date="2009" name="Genome Res.">
        <title>Comparative genomic analyses of the human fungal pathogens Coccidioides and their relatives.</title>
        <authorList>
            <person name="Sharpton T.J."/>
            <person name="Stajich J.E."/>
            <person name="Rounsley S.D."/>
            <person name="Gardner M.J."/>
            <person name="Wortman J.R."/>
            <person name="Jordar V.S."/>
            <person name="Maiti R."/>
            <person name="Kodira C.D."/>
            <person name="Neafsey D.E."/>
            <person name="Zeng Q."/>
            <person name="Hung C.-Y."/>
            <person name="McMahan C."/>
            <person name="Muszewska A."/>
            <person name="Grynberg M."/>
            <person name="Mandel M.A."/>
            <person name="Kellner E.M."/>
            <person name="Barker B.M."/>
            <person name="Galgiani J.N."/>
            <person name="Orbach M.J."/>
            <person name="Kirkland T.N."/>
            <person name="Cole G.T."/>
            <person name="Henn M.R."/>
            <person name="Birren B.W."/>
            <person name="Taylor J.W."/>
        </authorList>
    </citation>
    <scope>NUCLEOTIDE SEQUENCE [LARGE SCALE GENOMIC DNA]</scope>
    <source>
        <strain evidence="4">UAMH 1704</strain>
    </source>
</reference>
<evidence type="ECO:0000313" key="3">
    <source>
        <dbReference type="EMBL" id="EEP78286.1"/>
    </source>
</evidence>
<keyword evidence="2" id="KW-1133">Transmembrane helix</keyword>
<sequence>MSAILMHSPASITMNRLMTARDESGIKISHPIVSIAQPLTIVNFQLSYNLTATLTTPSSTQPRRSPSWHRAPTSPASPRNHAIPSRSLPPAAPSTIRRNLFHAHLSRRQHTTSTTSSSGTSRSRTHTHTLSGSGDGSGLSSALGGGISKSRLMTGVLSRGGSIADEGDIVARDKNGSYRVDIPTLRLGAFGEGAADGDEVMEVVEGCGHAGIEHEDGMSSMDKSSVFLLFAGELAFLCFVLTVCFYRNRCEHRGNDAAQSEQTTE</sequence>
<gene>
    <name evidence="3" type="ORF">UREG_03131</name>
</gene>
<keyword evidence="4" id="KW-1185">Reference proteome</keyword>
<dbReference type="RefSeq" id="XP_002543615.1">
    <property type="nucleotide sequence ID" value="XM_002543569.1"/>
</dbReference>
<evidence type="ECO:0000256" key="2">
    <source>
        <dbReference type="SAM" id="Phobius"/>
    </source>
</evidence>
<protein>
    <submittedName>
        <fullName evidence="3">Uncharacterized protein</fullName>
    </submittedName>
</protein>
<evidence type="ECO:0000256" key="1">
    <source>
        <dbReference type="SAM" id="MobiDB-lite"/>
    </source>
</evidence>
<dbReference type="KEGG" id="ure:UREG_03131"/>
<dbReference type="eggNOG" id="ENOG502SQDE">
    <property type="taxonomic scope" value="Eukaryota"/>
</dbReference>
<evidence type="ECO:0000313" key="4">
    <source>
        <dbReference type="Proteomes" id="UP000002058"/>
    </source>
</evidence>